<evidence type="ECO:0000313" key="1">
    <source>
        <dbReference type="EMBL" id="CBA09380.1"/>
    </source>
</evidence>
<accession>C6SLX9</accession>
<proteinExistence type="predicted"/>
<name>C6SLX9_NEIME</name>
<gene>
    <name evidence="1" type="ORF">NMW_1956</name>
</gene>
<dbReference type="EMBL" id="AM889138">
    <property type="protein sequence ID" value="CBA09380.1"/>
    <property type="molecule type" value="Genomic_DNA"/>
</dbReference>
<organism evidence="1">
    <name type="scientific">Neisseria meningitidis alpha275</name>
    <dbReference type="NCBI Taxonomy" id="295996"/>
    <lineage>
        <taxon>Bacteria</taxon>
        <taxon>Pseudomonadati</taxon>
        <taxon>Pseudomonadota</taxon>
        <taxon>Betaproteobacteria</taxon>
        <taxon>Neisseriales</taxon>
        <taxon>Neisseriaceae</taxon>
        <taxon>Neisseria</taxon>
    </lineage>
</organism>
<protein>
    <submittedName>
        <fullName evidence="1">Uncharacterized protein</fullName>
    </submittedName>
</protein>
<dbReference type="AlphaFoldDB" id="C6SLX9"/>
<sequence length="79" mass="8692">MPPVRGRMAAHAPSAAFHFTPLFRNPKPARSDVRYETLKLTRSLLLICPRKCRLKGFRTAFFCVSQDGGGFVKGGQGGL</sequence>
<reference evidence="1" key="1">
    <citation type="journal article" date="2008" name="Proc. Natl. Acad. Sci. U.S.A.">
        <title>Whole-genome comparison of disease and carriage strains provides insights into virulence evolution in Neisseria meningitidis.</title>
        <authorList>
            <person name="Schoen C."/>
            <person name="Blom J."/>
            <person name="Claus H."/>
            <person name="Schramm-Glueck A."/>
            <person name="Brandt P."/>
            <person name="Mueller T."/>
            <person name="Goesmann A."/>
            <person name="Joseph B."/>
            <person name="Konietzny S."/>
            <person name="Kurzai O."/>
            <person name="Schmitt C."/>
            <person name="Friedrich T."/>
            <person name="Linke B."/>
            <person name="Vogel U."/>
            <person name="Frosch M."/>
        </authorList>
    </citation>
    <scope>NUCLEOTIDE SEQUENCE</scope>
    <source>
        <strain evidence="1">Alpha275</strain>
    </source>
</reference>